<dbReference type="RefSeq" id="WP_212141670.1">
    <property type="nucleotide sequence ID" value="NZ_JAGSSW010000002.1"/>
</dbReference>
<evidence type="ECO:0000256" key="1">
    <source>
        <dbReference type="ARBA" id="ARBA00022729"/>
    </source>
</evidence>
<dbReference type="SUPFAM" id="SSF56925">
    <property type="entry name" value="OMPA-like"/>
    <property type="match status" value="1"/>
</dbReference>
<evidence type="ECO:0000313" key="5">
    <source>
        <dbReference type="Proteomes" id="UP000682951"/>
    </source>
</evidence>
<keyword evidence="5" id="KW-1185">Reference proteome</keyword>
<dbReference type="InterPro" id="IPR027385">
    <property type="entry name" value="Beta-barrel_OMP"/>
</dbReference>
<evidence type="ECO:0000313" key="4">
    <source>
        <dbReference type="EMBL" id="MBR8463533.1"/>
    </source>
</evidence>
<dbReference type="EMBL" id="JAGSSW010000002">
    <property type="protein sequence ID" value="MBR8463533.1"/>
    <property type="molecule type" value="Genomic_DNA"/>
</dbReference>
<dbReference type="Proteomes" id="UP000682951">
    <property type="component" value="Unassembled WGS sequence"/>
</dbReference>
<gene>
    <name evidence="4" type="ORF">KDD93_02975</name>
</gene>
<reference evidence="4 5" key="1">
    <citation type="submission" date="2021-04" db="EMBL/GenBank/DDBJ databases">
        <title>Molecular and phenotypic characterization and identification of bacterial isolates recovered from the Anatolian ground squirrels (Spermophilus xanthoprymnus) and which have the potential to form a new species in the Campylobacter genus.</title>
        <authorList>
            <person name="Aydin F."/>
            <person name="Abay S."/>
            <person name="Kayman T."/>
            <person name="Karakaya E."/>
            <person name="Mustak H.K."/>
            <person name="Mustak I.B."/>
            <person name="Bilgin N."/>
            <person name="Duzler A."/>
            <person name="Sahin O."/>
            <person name="Guran O."/>
            <person name="Saticioglu I.B."/>
        </authorList>
    </citation>
    <scope>NUCLEOTIDE SEQUENCE [LARGE SCALE GENOMIC DNA]</scope>
    <source>
        <strain evidence="5">faydin-G24</strain>
    </source>
</reference>
<feature type="domain" description="Outer membrane protein beta-barrel" evidence="3">
    <location>
        <begin position="9"/>
        <end position="189"/>
    </location>
</feature>
<feature type="signal peptide" evidence="2">
    <location>
        <begin position="1"/>
        <end position="20"/>
    </location>
</feature>
<accession>A0ABS5HH08</accession>
<evidence type="ECO:0000259" key="3">
    <source>
        <dbReference type="Pfam" id="PF13505"/>
    </source>
</evidence>
<dbReference type="InterPro" id="IPR011250">
    <property type="entry name" value="OMP/PagP_B-barrel"/>
</dbReference>
<organism evidence="4 5">
    <name type="scientific">Campylobacter anatolicus</name>
    <dbReference type="NCBI Taxonomy" id="2829105"/>
    <lineage>
        <taxon>Bacteria</taxon>
        <taxon>Pseudomonadati</taxon>
        <taxon>Campylobacterota</taxon>
        <taxon>Epsilonproteobacteria</taxon>
        <taxon>Campylobacterales</taxon>
        <taxon>Campylobacteraceae</taxon>
        <taxon>Campylobacter</taxon>
    </lineage>
</organism>
<dbReference type="Gene3D" id="2.40.160.20">
    <property type="match status" value="1"/>
</dbReference>
<keyword evidence="1 2" id="KW-0732">Signal</keyword>
<sequence length="189" mass="21237">MKILVRAALIGSLVCSVALAEGAFVGFGGDYSFKSTLKDDENNKLSDGQFGLNLKAGYDFDIFRIYGEYGYDLKTSKESEDSKFSWKKHNFLVGADYTPAINDSFKIAFGAYTGLSSNRLTEEFNGDKNQAMLNGWVLGAKVGGIYSFDTHNEIEFGYKFDRTDYKKSEEYGDTKETNHGIYIGYNYKF</sequence>
<name>A0ABS5HH08_9BACT</name>
<feature type="chain" id="PRO_5045481901" evidence="2">
    <location>
        <begin position="21"/>
        <end position="189"/>
    </location>
</feature>
<dbReference type="Pfam" id="PF13505">
    <property type="entry name" value="OMP_b-brl"/>
    <property type="match status" value="1"/>
</dbReference>
<comment type="caution">
    <text evidence="4">The sequence shown here is derived from an EMBL/GenBank/DDBJ whole genome shotgun (WGS) entry which is preliminary data.</text>
</comment>
<protein>
    <submittedName>
        <fullName evidence="4">Porin family protein</fullName>
    </submittedName>
</protein>
<proteinExistence type="predicted"/>
<evidence type="ECO:0000256" key="2">
    <source>
        <dbReference type="SAM" id="SignalP"/>
    </source>
</evidence>